<protein>
    <recommendedName>
        <fullName evidence="3">C2H2-type domain-containing protein</fullName>
    </recommendedName>
</protein>
<dbReference type="Proteomes" id="UP000265140">
    <property type="component" value="Chromosome 25"/>
</dbReference>
<reference evidence="5" key="1">
    <citation type="journal article" date="2014" name="PLoS ONE">
        <title>The genome and linkage map of the northern pike (Esox lucius): conserved synteny revealed between the salmonid sister group and the Neoteleostei.</title>
        <authorList>
            <person name="Rondeau E.B."/>
            <person name="Minkley D.R."/>
            <person name="Leong J.S."/>
            <person name="Messmer A.M."/>
            <person name="Jantzen J.R."/>
            <person name="von Schalburg K.R."/>
            <person name="Lemon C."/>
            <person name="Bird N.H."/>
            <person name="Koop B.F."/>
        </authorList>
    </citation>
    <scope>NUCLEOTIDE SEQUENCE</scope>
</reference>
<dbReference type="KEGG" id="els:105021035"/>
<evidence type="ECO:0000259" key="3">
    <source>
        <dbReference type="SMART" id="SM00355"/>
    </source>
</evidence>
<dbReference type="GeneTree" id="ENSGT00740000116808"/>
<dbReference type="Bgee" id="ENSELUG00000017877">
    <property type="expression patterns" value="Expressed in ovary and 15 other cell types or tissues"/>
</dbReference>
<reference evidence="4" key="2">
    <citation type="submission" date="2020-02" db="EMBL/GenBank/DDBJ databases">
        <title>Esox lucius (northern pike) genome, fEsoLuc1, primary haplotype.</title>
        <authorList>
            <person name="Myers G."/>
            <person name="Karagic N."/>
            <person name="Meyer A."/>
            <person name="Pippel M."/>
            <person name="Reichard M."/>
            <person name="Winkler S."/>
            <person name="Tracey A."/>
            <person name="Sims Y."/>
            <person name="Howe K."/>
            <person name="Rhie A."/>
            <person name="Formenti G."/>
            <person name="Durbin R."/>
            <person name="Fedrigo O."/>
            <person name="Jarvis E.D."/>
        </authorList>
    </citation>
    <scope>NUCLEOTIDE SEQUENCE [LARGE SCALE GENOMIC DNA]</scope>
</reference>
<feature type="domain" description="C2H2-type" evidence="3">
    <location>
        <begin position="181"/>
        <end position="206"/>
    </location>
</feature>
<feature type="coiled-coil region" evidence="1">
    <location>
        <begin position="41"/>
        <end position="68"/>
    </location>
</feature>
<reference evidence="4" key="4">
    <citation type="submission" date="2025-09" db="UniProtKB">
        <authorList>
            <consortium name="Ensembl"/>
        </authorList>
    </citation>
    <scope>IDENTIFICATION</scope>
</reference>
<dbReference type="AlphaFoldDB" id="A0A3P8YQE0"/>
<keyword evidence="1" id="KW-0175">Coiled coil</keyword>
<feature type="compositionally biased region" description="Polar residues" evidence="2">
    <location>
        <begin position="310"/>
        <end position="335"/>
    </location>
</feature>
<evidence type="ECO:0000256" key="1">
    <source>
        <dbReference type="SAM" id="Coils"/>
    </source>
</evidence>
<feature type="domain" description="C2H2-type" evidence="3">
    <location>
        <begin position="383"/>
        <end position="405"/>
    </location>
</feature>
<feature type="domain" description="C2H2-type" evidence="3">
    <location>
        <begin position="231"/>
        <end position="256"/>
    </location>
</feature>
<keyword evidence="5" id="KW-1185">Reference proteome</keyword>
<evidence type="ECO:0000313" key="4">
    <source>
        <dbReference type="Ensembl" id="ENSELUP00000018368.1"/>
    </source>
</evidence>
<name>A0A3P8YQE0_ESOLU</name>
<dbReference type="RefSeq" id="XP_010886775.1">
    <property type="nucleotide sequence ID" value="XM_010888473.3"/>
</dbReference>
<dbReference type="GeneID" id="105021035"/>
<dbReference type="InParanoid" id="A0A3P8YQE0"/>
<dbReference type="OrthoDB" id="6159302at2759"/>
<feature type="region of interest" description="Disordered" evidence="2">
    <location>
        <begin position="264"/>
        <end position="376"/>
    </location>
</feature>
<evidence type="ECO:0000313" key="5">
    <source>
        <dbReference type="Proteomes" id="UP000265140"/>
    </source>
</evidence>
<feature type="compositionally biased region" description="Polar residues" evidence="2">
    <location>
        <begin position="264"/>
        <end position="290"/>
    </location>
</feature>
<dbReference type="InterPro" id="IPR013087">
    <property type="entry name" value="Znf_C2H2_type"/>
</dbReference>
<dbReference type="SMART" id="SM00355">
    <property type="entry name" value="ZnF_C2H2"/>
    <property type="match status" value="4"/>
</dbReference>
<evidence type="ECO:0000256" key="2">
    <source>
        <dbReference type="SAM" id="MobiDB-lite"/>
    </source>
</evidence>
<feature type="domain" description="C2H2-type" evidence="3">
    <location>
        <begin position="438"/>
        <end position="460"/>
    </location>
</feature>
<proteinExistence type="predicted"/>
<dbReference type="OMA" id="RHITSFR"/>
<organism evidence="4 5">
    <name type="scientific">Esox lucius</name>
    <name type="common">Northern pike</name>
    <dbReference type="NCBI Taxonomy" id="8010"/>
    <lineage>
        <taxon>Eukaryota</taxon>
        <taxon>Metazoa</taxon>
        <taxon>Chordata</taxon>
        <taxon>Craniata</taxon>
        <taxon>Vertebrata</taxon>
        <taxon>Euteleostomi</taxon>
        <taxon>Actinopterygii</taxon>
        <taxon>Neopterygii</taxon>
        <taxon>Teleostei</taxon>
        <taxon>Protacanthopterygii</taxon>
        <taxon>Esociformes</taxon>
        <taxon>Esocidae</taxon>
        <taxon>Esox</taxon>
    </lineage>
</organism>
<dbReference type="Ensembl" id="ENSELUT00000028230.3">
    <property type="protein sequence ID" value="ENSELUP00000018368.1"/>
    <property type="gene ID" value="ENSELUG00000017877.3"/>
</dbReference>
<accession>A0A3P8YQE0</accession>
<reference evidence="4" key="3">
    <citation type="submission" date="2025-08" db="UniProtKB">
        <authorList>
            <consortium name="Ensembl"/>
        </authorList>
    </citation>
    <scope>IDENTIFICATION</scope>
</reference>
<sequence length="626" mass="70403">MSKTRLLHERISSVMDMLACSAVTEICKLVEDCYGALRVEVFQSKEQIKMLEEKLNLAESKNRSMSGRQLTSLTSPCDSRATNADAVDIVEDEDGKDFKVEGVSGNQHSLWRAVSTAPTGKAGSPTPTYSPTAFAPRPFGSCIEKTGSIGSCDKPRKRHITSFRVGETPKIKPCTTCCSLYHCPFCQPSAFKPNEFHRVIPHIQSHLRSAVQNDEYVVYNCKLTCRDRPHYHCTYCDHLISRKDLFIKHLKACRKHTRTARVEAQTSATMQLQEPRSPAQSALTPTTSTPVVEPISSDVPERTSPGPLDPQSSSVAPETLTRDPTQTEKTTNSTDHGLVARPSNLDSEPLSPEVYSGPPTPLIETERTKGQKPLQRDPVPVQIQCNHCGIILNRKNFKVHMRRKHHAEYVAEENEEALRRYLANTRTDVPPWRRPTRVQCDLCGIRLNKKNFKKHMKRKHRVHVTPLDFQESLDRYLGEQGLLVVESSVLCSARADTQVTGGRERCREEGTTDLFLDIGVGGEQGISFSDASACLSLETDLVSQHFKGETVQVGMNPHRYHGLGKPHLLELPLESLLWIFRDVLRVDGKRAYWNLSLVCRTFHTILRNEIITKYSSGKRSDPESRQ</sequence>